<accession>A0A0R1U310</accession>
<evidence type="ECO:0000256" key="1">
    <source>
        <dbReference type="SAM" id="Phobius"/>
    </source>
</evidence>
<comment type="caution">
    <text evidence="2">The sequence shown here is derived from an EMBL/GenBank/DDBJ whole genome shotgun (WGS) entry which is preliminary data.</text>
</comment>
<feature type="transmembrane region" description="Helical" evidence="1">
    <location>
        <begin position="59"/>
        <end position="79"/>
    </location>
</feature>
<evidence type="ECO:0000313" key="3">
    <source>
        <dbReference type="Proteomes" id="UP000050816"/>
    </source>
</evidence>
<sequence>MENYDIDKDLNKLLNEPGMDDALKEYGNKFFWSRLLGYIPIALLVIVVLISTFCIRCCPILFSVFVLILIFIFMLRVSYLMKRGIEKRFFANISYINNDIYQKMYNKRHRYNWEYLTYILENRIQQSEHQNDVFKKTITIVLTLLGIKALYSKVNLWNLIFENTKLSFQSALLPAVRIGMLLLVVSVFIETYDCLINNSVKLEKWYVLLNHANKLKIESKRSQN</sequence>
<proteinExistence type="predicted"/>
<evidence type="ECO:0000313" key="2">
    <source>
        <dbReference type="EMBL" id="KRL87695.1"/>
    </source>
</evidence>
<dbReference type="PATRIC" id="fig|1423760.3.peg.1044"/>
<dbReference type="EMBL" id="AZFK01000088">
    <property type="protein sequence ID" value="KRL87695.1"/>
    <property type="molecule type" value="Genomic_DNA"/>
</dbReference>
<dbReference type="Proteomes" id="UP000050816">
    <property type="component" value="Unassembled WGS sequence"/>
</dbReference>
<dbReference type="RefSeq" id="WP_019206708.1">
    <property type="nucleotide sequence ID" value="NZ_AZFK01000088.1"/>
</dbReference>
<dbReference type="GeneID" id="82934429"/>
<name>A0A0R1U310_9LACO</name>
<feature type="transmembrane region" description="Helical" evidence="1">
    <location>
        <begin position="171"/>
        <end position="189"/>
    </location>
</feature>
<feature type="transmembrane region" description="Helical" evidence="1">
    <location>
        <begin position="133"/>
        <end position="151"/>
    </location>
</feature>
<protein>
    <submittedName>
        <fullName evidence="2">Uncharacterized protein</fullName>
    </submittedName>
</protein>
<gene>
    <name evidence="2" type="ORF">FC43_GL001011</name>
</gene>
<dbReference type="AlphaFoldDB" id="A0A0R1U310"/>
<keyword evidence="1" id="KW-0472">Membrane</keyword>
<feature type="transmembrane region" description="Helical" evidence="1">
    <location>
        <begin position="35"/>
        <end position="53"/>
    </location>
</feature>
<keyword evidence="1" id="KW-1133">Transmembrane helix</keyword>
<organism evidence="2 3">
    <name type="scientific">Limosilactobacillus ingluviei DSM 15946</name>
    <dbReference type="NCBI Taxonomy" id="1423760"/>
    <lineage>
        <taxon>Bacteria</taxon>
        <taxon>Bacillati</taxon>
        <taxon>Bacillota</taxon>
        <taxon>Bacilli</taxon>
        <taxon>Lactobacillales</taxon>
        <taxon>Lactobacillaceae</taxon>
        <taxon>Limosilactobacillus</taxon>
    </lineage>
</organism>
<keyword evidence="1" id="KW-0812">Transmembrane</keyword>
<reference evidence="2 3" key="1">
    <citation type="journal article" date="2015" name="Genome Announc.">
        <title>Expanding the biotechnology potential of lactobacilli through comparative genomics of 213 strains and associated genera.</title>
        <authorList>
            <person name="Sun Z."/>
            <person name="Harris H.M."/>
            <person name="McCann A."/>
            <person name="Guo C."/>
            <person name="Argimon S."/>
            <person name="Zhang W."/>
            <person name="Yang X."/>
            <person name="Jeffery I.B."/>
            <person name="Cooney J.C."/>
            <person name="Kagawa T.F."/>
            <person name="Liu W."/>
            <person name="Song Y."/>
            <person name="Salvetti E."/>
            <person name="Wrobel A."/>
            <person name="Rasinkangas P."/>
            <person name="Parkhill J."/>
            <person name="Rea M.C."/>
            <person name="O'Sullivan O."/>
            <person name="Ritari J."/>
            <person name="Douillard F.P."/>
            <person name="Paul Ross R."/>
            <person name="Yang R."/>
            <person name="Briner A.E."/>
            <person name="Felis G.E."/>
            <person name="de Vos W.M."/>
            <person name="Barrangou R."/>
            <person name="Klaenhammer T.R."/>
            <person name="Caufield P.W."/>
            <person name="Cui Y."/>
            <person name="Zhang H."/>
            <person name="O'Toole P.W."/>
        </authorList>
    </citation>
    <scope>NUCLEOTIDE SEQUENCE [LARGE SCALE GENOMIC DNA]</scope>
    <source>
        <strain evidence="2 3">DSM 15946</strain>
    </source>
</reference>